<dbReference type="Proteomes" id="UP000271227">
    <property type="component" value="Unassembled WGS sequence"/>
</dbReference>
<proteinExistence type="predicted"/>
<name>A0A3M0CP69_9PROT</name>
<dbReference type="InterPro" id="IPR035901">
    <property type="entry name" value="GIY-YIG_endonuc_sf"/>
</dbReference>
<evidence type="ECO:0000313" key="3">
    <source>
        <dbReference type="Proteomes" id="UP000271227"/>
    </source>
</evidence>
<dbReference type="Gene3D" id="3.40.1440.10">
    <property type="entry name" value="GIY-YIG endonuclease"/>
    <property type="match status" value="1"/>
</dbReference>
<dbReference type="Pfam" id="PF01541">
    <property type="entry name" value="GIY-YIG"/>
    <property type="match status" value="1"/>
</dbReference>
<sequence length="141" mass="15079">MGVGRLKIPCGSVYFLELKNGDIYVGSTSDLKQRKHTHDTGRVPSTKAFLPAELKAYVSVGMAETPLSLERYFKSGSGLTGVSPALQSAGIPAGSRISLRYKVSTWQAQAPVLECQRVRHVLSGNQISVSPDIVCGSYPGP</sequence>
<evidence type="ECO:0000313" key="2">
    <source>
        <dbReference type="EMBL" id="RMB08689.1"/>
    </source>
</evidence>
<comment type="caution">
    <text evidence="2">The sequence shown here is derived from an EMBL/GenBank/DDBJ whole genome shotgun (WGS) entry which is preliminary data.</text>
</comment>
<dbReference type="InterPro" id="IPR000305">
    <property type="entry name" value="GIY-YIG_endonuc"/>
</dbReference>
<dbReference type="InParanoid" id="A0A3M0CP69"/>
<dbReference type="SUPFAM" id="SSF82771">
    <property type="entry name" value="GIY-YIG endonuclease"/>
    <property type="match status" value="1"/>
</dbReference>
<dbReference type="EMBL" id="REFR01000010">
    <property type="protein sequence ID" value="RMB08689.1"/>
    <property type="molecule type" value="Genomic_DNA"/>
</dbReference>
<dbReference type="OrthoDB" id="7159537at2"/>
<accession>A0A3M0CP69</accession>
<dbReference type="AlphaFoldDB" id="A0A3M0CP69"/>
<organism evidence="2 3">
    <name type="scientific">Eilatimonas milleporae</name>
    <dbReference type="NCBI Taxonomy" id="911205"/>
    <lineage>
        <taxon>Bacteria</taxon>
        <taxon>Pseudomonadati</taxon>
        <taxon>Pseudomonadota</taxon>
        <taxon>Alphaproteobacteria</taxon>
        <taxon>Kordiimonadales</taxon>
        <taxon>Kordiimonadaceae</taxon>
        <taxon>Eilatimonas</taxon>
    </lineage>
</organism>
<feature type="domain" description="GIY-YIG" evidence="1">
    <location>
        <begin position="11"/>
        <end position="75"/>
    </location>
</feature>
<reference evidence="2 3" key="1">
    <citation type="submission" date="2018-10" db="EMBL/GenBank/DDBJ databases">
        <title>Genomic Encyclopedia of Archaeal and Bacterial Type Strains, Phase II (KMG-II): from individual species to whole genera.</title>
        <authorList>
            <person name="Goeker M."/>
        </authorList>
    </citation>
    <scope>NUCLEOTIDE SEQUENCE [LARGE SCALE GENOMIC DNA]</scope>
    <source>
        <strain evidence="2 3">DSM 25217</strain>
    </source>
</reference>
<keyword evidence="3" id="KW-1185">Reference proteome</keyword>
<evidence type="ECO:0000259" key="1">
    <source>
        <dbReference type="Pfam" id="PF01541"/>
    </source>
</evidence>
<gene>
    <name evidence="2" type="ORF">BXY39_1325</name>
</gene>
<protein>
    <submittedName>
        <fullName evidence="2">GIY-YIG catalytic domain-containing protein</fullName>
    </submittedName>
</protein>